<protein>
    <submittedName>
        <fullName evidence="2">Uncharacterized protein</fullName>
    </submittedName>
</protein>
<evidence type="ECO:0000313" key="2">
    <source>
        <dbReference type="EMBL" id="CDW50794.1"/>
    </source>
</evidence>
<organism evidence="2">
    <name type="scientific">Lepeophtheirus salmonis</name>
    <name type="common">Salmon louse</name>
    <name type="synonym">Caligus salmonis</name>
    <dbReference type="NCBI Taxonomy" id="72036"/>
    <lineage>
        <taxon>Eukaryota</taxon>
        <taxon>Metazoa</taxon>
        <taxon>Ecdysozoa</taxon>
        <taxon>Arthropoda</taxon>
        <taxon>Crustacea</taxon>
        <taxon>Multicrustacea</taxon>
        <taxon>Hexanauplia</taxon>
        <taxon>Copepoda</taxon>
        <taxon>Siphonostomatoida</taxon>
        <taxon>Caligidae</taxon>
        <taxon>Lepeophtheirus</taxon>
    </lineage>
</organism>
<feature type="transmembrane region" description="Helical" evidence="1">
    <location>
        <begin position="6"/>
        <end position="26"/>
    </location>
</feature>
<evidence type="ECO:0000256" key="1">
    <source>
        <dbReference type="SAM" id="Phobius"/>
    </source>
</evidence>
<keyword evidence="1" id="KW-1133">Transmembrane helix</keyword>
<keyword evidence="1" id="KW-0472">Membrane</keyword>
<reference evidence="2" key="1">
    <citation type="submission" date="2014-05" db="EMBL/GenBank/DDBJ databases">
        <authorList>
            <person name="Chronopoulou M."/>
        </authorList>
    </citation>
    <scope>NUCLEOTIDE SEQUENCE</scope>
    <source>
        <tissue evidence="2">Whole organism</tissue>
    </source>
</reference>
<feature type="non-terminal residue" evidence="2">
    <location>
        <position position="1"/>
    </location>
</feature>
<keyword evidence="1" id="KW-0812">Transmembrane</keyword>
<dbReference type="EMBL" id="HACA01033433">
    <property type="protein sequence ID" value="CDW50794.1"/>
    <property type="molecule type" value="Transcribed_RNA"/>
</dbReference>
<accession>A0A0K2VK11</accession>
<name>A0A0K2VK11_LEPSM</name>
<dbReference type="AlphaFoldDB" id="A0A0K2VK11"/>
<sequence>DRREVINIVAAEVIILLGCIGLYVLCPSLLDFRFQHIQGAGIKLLPKYFSTKNNTKYTFFNCFIEN</sequence>
<proteinExistence type="predicted"/>